<evidence type="ECO:0000313" key="2">
    <source>
        <dbReference type="EMBL" id="MFD0988584.1"/>
    </source>
</evidence>
<organism evidence="2 3">
    <name type="scientific">Mariniflexile jejuense</name>
    <dbReference type="NCBI Taxonomy" id="1173582"/>
    <lineage>
        <taxon>Bacteria</taxon>
        <taxon>Pseudomonadati</taxon>
        <taxon>Bacteroidota</taxon>
        <taxon>Flavobacteriia</taxon>
        <taxon>Flavobacteriales</taxon>
        <taxon>Flavobacteriaceae</taxon>
        <taxon>Mariniflexile</taxon>
    </lineage>
</organism>
<evidence type="ECO:0000256" key="1">
    <source>
        <dbReference type="SAM" id="Phobius"/>
    </source>
</evidence>
<sequence length="182" mass="20859">MKKIDLYEIAIKILGLYLLTLIISQFREVMIYLTVWSQQKNNPEIFGDFDQFPAFIVTLLSFLALIILSSILIFKTKQIAKLISRKSDFEEDLRLFANKKTIYEICLVLLGLVTFVLTLPDFIYKLKNHINLVQSNLPTKDYDNAFLLTSGIKIGIGLIAIIYSTELSNLVTKKSEIDKTND</sequence>
<reference evidence="3" key="1">
    <citation type="journal article" date="2019" name="Int. J. Syst. Evol. Microbiol.">
        <title>The Global Catalogue of Microorganisms (GCM) 10K type strain sequencing project: providing services to taxonomists for standard genome sequencing and annotation.</title>
        <authorList>
            <consortium name="The Broad Institute Genomics Platform"/>
            <consortium name="The Broad Institute Genome Sequencing Center for Infectious Disease"/>
            <person name="Wu L."/>
            <person name="Ma J."/>
        </authorList>
    </citation>
    <scope>NUCLEOTIDE SEQUENCE [LARGE SCALE GENOMIC DNA]</scope>
    <source>
        <strain evidence="3">CCUG 62414</strain>
    </source>
</reference>
<keyword evidence="1" id="KW-0472">Membrane</keyword>
<name>A0ABW3JE58_9FLAO</name>
<feature type="transmembrane region" description="Helical" evidence="1">
    <location>
        <begin position="52"/>
        <end position="74"/>
    </location>
</feature>
<dbReference type="Proteomes" id="UP001597061">
    <property type="component" value="Unassembled WGS sequence"/>
</dbReference>
<dbReference type="EMBL" id="JBHTJI010000001">
    <property type="protein sequence ID" value="MFD0988584.1"/>
    <property type="molecule type" value="Genomic_DNA"/>
</dbReference>
<evidence type="ECO:0008006" key="4">
    <source>
        <dbReference type="Google" id="ProtNLM"/>
    </source>
</evidence>
<keyword evidence="1" id="KW-1133">Transmembrane helix</keyword>
<feature type="transmembrane region" description="Helical" evidence="1">
    <location>
        <begin position="144"/>
        <end position="164"/>
    </location>
</feature>
<comment type="caution">
    <text evidence="2">The sequence shown here is derived from an EMBL/GenBank/DDBJ whole genome shotgun (WGS) entry which is preliminary data.</text>
</comment>
<accession>A0ABW3JE58</accession>
<proteinExistence type="predicted"/>
<protein>
    <recommendedName>
        <fullName evidence="4">DUF2975 domain-containing protein</fullName>
    </recommendedName>
</protein>
<gene>
    <name evidence="2" type="ORF">ACFQ1R_00620</name>
</gene>
<evidence type="ECO:0000313" key="3">
    <source>
        <dbReference type="Proteomes" id="UP001597061"/>
    </source>
</evidence>
<feature type="transmembrane region" description="Helical" evidence="1">
    <location>
        <begin position="102"/>
        <end position="124"/>
    </location>
</feature>
<keyword evidence="1" id="KW-0812">Transmembrane</keyword>
<dbReference type="RefSeq" id="WP_379924144.1">
    <property type="nucleotide sequence ID" value="NZ_JBHTJI010000001.1"/>
</dbReference>
<feature type="transmembrane region" description="Helical" evidence="1">
    <location>
        <begin position="9"/>
        <end position="32"/>
    </location>
</feature>
<keyword evidence="3" id="KW-1185">Reference proteome</keyword>